<protein>
    <submittedName>
        <fullName evidence="2">Nucleoid-associated protein</fullName>
    </submittedName>
</protein>
<reference evidence="2" key="1">
    <citation type="journal article" date="2021" name="Proc. Natl. Acad. Sci. U.S.A.">
        <title>A Catalog of Tens of Thousands of Viruses from Human Metagenomes Reveals Hidden Associations with Chronic Diseases.</title>
        <authorList>
            <person name="Tisza M.J."/>
            <person name="Buck C.B."/>
        </authorList>
    </citation>
    <scope>NUCLEOTIDE SEQUENCE</scope>
    <source>
        <strain evidence="2">Ct5FX1</strain>
    </source>
</reference>
<evidence type="ECO:0000313" key="2">
    <source>
        <dbReference type="EMBL" id="DAF96493.1"/>
    </source>
</evidence>
<accession>A0A8S5UPU4</accession>
<name>A0A8S5UPU4_9CAUD</name>
<evidence type="ECO:0000256" key="1">
    <source>
        <dbReference type="SAM" id="MobiDB-lite"/>
    </source>
</evidence>
<sequence length="273" mass="30100">MTGLEEVFAEMNLEEEEIQETERCRIDPETREIIVPDAIQLLGVESDEKVERVLFQCPKMVGDHIDLSELILFINYENANGEFGVYCIDDVELSEGNILFSWLLSRKVTKYKGNVKFILCAKKTVDDGTLKNEWNTTVNRQCKVLEGLEGELPEPDPEEESVLLGLIGQATDAITRTNNASKKAEDITREIQGKIESGELTGPQGPPGPQGETGPPGPQGPKGEDGVASVTQLNPGMFGMYVNEEGHLIMTHNDNEPAPPLSIRDGKLIYTIS</sequence>
<feature type="compositionally biased region" description="Pro residues" evidence="1">
    <location>
        <begin position="204"/>
        <end position="219"/>
    </location>
</feature>
<dbReference type="Gene3D" id="1.20.5.320">
    <property type="entry name" value="6-Phosphogluconate Dehydrogenase, domain 3"/>
    <property type="match status" value="1"/>
</dbReference>
<feature type="region of interest" description="Disordered" evidence="1">
    <location>
        <begin position="195"/>
        <end position="229"/>
    </location>
</feature>
<proteinExistence type="predicted"/>
<dbReference type="EMBL" id="BK016115">
    <property type="protein sequence ID" value="DAF96493.1"/>
    <property type="molecule type" value="Genomic_DNA"/>
</dbReference>
<organism evidence="2">
    <name type="scientific">Siphoviridae sp. ct5FX1</name>
    <dbReference type="NCBI Taxonomy" id="2825335"/>
    <lineage>
        <taxon>Viruses</taxon>
        <taxon>Duplodnaviria</taxon>
        <taxon>Heunggongvirae</taxon>
        <taxon>Uroviricota</taxon>
        <taxon>Caudoviricetes</taxon>
    </lineage>
</organism>